<dbReference type="SUPFAM" id="SSF51735">
    <property type="entry name" value="NAD(P)-binding Rossmann-fold domains"/>
    <property type="match status" value="1"/>
</dbReference>
<dbReference type="GeneID" id="54407944"/>
<dbReference type="PANTHER" id="PTHR47706:SF6">
    <property type="entry name" value="NMRA-LIKE FAMILY PROTEIN (AFU_ORTHOLOGUE AFUA_6G00280)"/>
    <property type="match status" value="1"/>
</dbReference>
<protein>
    <submittedName>
        <fullName evidence="4">NAD(P)-binding protein</fullName>
    </submittedName>
</protein>
<keyword evidence="5" id="KW-1185">Reference proteome</keyword>
<evidence type="ECO:0000313" key="5">
    <source>
        <dbReference type="Proteomes" id="UP000799771"/>
    </source>
</evidence>
<gene>
    <name evidence="4" type="ORF">P153DRAFT_364086</name>
</gene>
<dbReference type="InterPro" id="IPR051609">
    <property type="entry name" value="NmrA/Isoflavone_reductase-like"/>
</dbReference>
<dbReference type="OrthoDB" id="5283654at2759"/>
<name>A0A6A6APK5_9PLEO</name>
<dbReference type="PANTHER" id="PTHR47706">
    <property type="entry name" value="NMRA-LIKE FAMILY PROTEIN"/>
    <property type="match status" value="1"/>
</dbReference>
<dbReference type="AlphaFoldDB" id="A0A6A6APK5"/>
<dbReference type="Proteomes" id="UP000799771">
    <property type="component" value="Unassembled WGS sequence"/>
</dbReference>
<dbReference type="Gene3D" id="3.40.50.720">
    <property type="entry name" value="NAD(P)-binding Rossmann-like Domain"/>
    <property type="match status" value="1"/>
</dbReference>
<dbReference type="Gene3D" id="3.90.25.10">
    <property type="entry name" value="UDP-galactose 4-epimerase, domain 1"/>
    <property type="match status" value="1"/>
</dbReference>
<evidence type="ECO:0000313" key="4">
    <source>
        <dbReference type="EMBL" id="KAF2132817.1"/>
    </source>
</evidence>
<dbReference type="EMBL" id="ML977500">
    <property type="protein sequence ID" value="KAF2132817.1"/>
    <property type="molecule type" value="Genomic_DNA"/>
</dbReference>
<sequence length="314" mass="35071">MSSTPTSTKILLLGAGELGTAFLYSLTALSNIHITIGVRNPTKYAHFKCVNVDLTQLDTTAASGHLAETFSHYDILISATGFGQPPGTVTKLAKEALLAGKLKFSRNECKLWFFPWQWGVDYDITGDGQGLMPLFGEQVAVRNILRQEAEDSNVKWTIVSTGIFMSFLFDPVWELIDESQEKDGKLKVRCLGSWQHKVTVTDVHDIGRVLAKIIAGDVEAEDRVLYIAGDTVSYGDLAGIVEKVSGKEVEREEWTIPCLEEVLSKDTEDGIKRYRLVFARKGVWWGKEETVNAKLGMNMLQVESYARELFIRQE</sequence>
<evidence type="ECO:0000256" key="2">
    <source>
        <dbReference type="ARBA" id="ARBA00023002"/>
    </source>
</evidence>
<keyword evidence="2" id="KW-0560">Oxidoreductase</keyword>
<evidence type="ECO:0000256" key="1">
    <source>
        <dbReference type="ARBA" id="ARBA00022857"/>
    </source>
</evidence>
<dbReference type="Pfam" id="PF05368">
    <property type="entry name" value="NmrA"/>
    <property type="match status" value="1"/>
</dbReference>
<organism evidence="4 5">
    <name type="scientific">Dothidotthia symphoricarpi CBS 119687</name>
    <dbReference type="NCBI Taxonomy" id="1392245"/>
    <lineage>
        <taxon>Eukaryota</taxon>
        <taxon>Fungi</taxon>
        <taxon>Dikarya</taxon>
        <taxon>Ascomycota</taxon>
        <taxon>Pezizomycotina</taxon>
        <taxon>Dothideomycetes</taxon>
        <taxon>Pleosporomycetidae</taxon>
        <taxon>Pleosporales</taxon>
        <taxon>Dothidotthiaceae</taxon>
        <taxon>Dothidotthia</taxon>
    </lineage>
</organism>
<reference evidence="4" key="1">
    <citation type="journal article" date="2020" name="Stud. Mycol.">
        <title>101 Dothideomycetes genomes: a test case for predicting lifestyles and emergence of pathogens.</title>
        <authorList>
            <person name="Haridas S."/>
            <person name="Albert R."/>
            <person name="Binder M."/>
            <person name="Bloem J."/>
            <person name="Labutti K."/>
            <person name="Salamov A."/>
            <person name="Andreopoulos B."/>
            <person name="Baker S."/>
            <person name="Barry K."/>
            <person name="Bills G."/>
            <person name="Bluhm B."/>
            <person name="Cannon C."/>
            <person name="Castanera R."/>
            <person name="Culley D."/>
            <person name="Daum C."/>
            <person name="Ezra D."/>
            <person name="Gonzalez J."/>
            <person name="Henrissat B."/>
            <person name="Kuo A."/>
            <person name="Liang C."/>
            <person name="Lipzen A."/>
            <person name="Lutzoni F."/>
            <person name="Magnuson J."/>
            <person name="Mondo S."/>
            <person name="Nolan M."/>
            <person name="Ohm R."/>
            <person name="Pangilinan J."/>
            <person name="Park H.-J."/>
            <person name="Ramirez L."/>
            <person name="Alfaro M."/>
            <person name="Sun H."/>
            <person name="Tritt A."/>
            <person name="Yoshinaga Y."/>
            <person name="Zwiers L.-H."/>
            <person name="Turgeon B."/>
            <person name="Goodwin S."/>
            <person name="Spatafora J."/>
            <person name="Crous P."/>
            <person name="Grigoriev I."/>
        </authorList>
    </citation>
    <scope>NUCLEOTIDE SEQUENCE</scope>
    <source>
        <strain evidence="4">CBS 119687</strain>
    </source>
</reference>
<dbReference type="GO" id="GO:0016491">
    <property type="term" value="F:oxidoreductase activity"/>
    <property type="evidence" value="ECO:0007669"/>
    <property type="project" value="UniProtKB-KW"/>
</dbReference>
<keyword evidence="1" id="KW-0521">NADP</keyword>
<dbReference type="InterPro" id="IPR036291">
    <property type="entry name" value="NAD(P)-bd_dom_sf"/>
</dbReference>
<dbReference type="InterPro" id="IPR008030">
    <property type="entry name" value="NmrA-like"/>
</dbReference>
<proteinExistence type="predicted"/>
<dbReference type="RefSeq" id="XP_033527204.1">
    <property type="nucleotide sequence ID" value="XM_033667512.1"/>
</dbReference>
<feature type="domain" description="NmrA-like" evidence="3">
    <location>
        <begin position="8"/>
        <end position="268"/>
    </location>
</feature>
<accession>A0A6A6APK5</accession>
<evidence type="ECO:0000259" key="3">
    <source>
        <dbReference type="Pfam" id="PF05368"/>
    </source>
</evidence>